<dbReference type="Pfam" id="PF00113">
    <property type="entry name" value="Enolase_C"/>
    <property type="match status" value="1"/>
</dbReference>
<dbReference type="GO" id="GO:0006096">
    <property type="term" value="P:glycolytic process"/>
    <property type="evidence" value="ECO:0007669"/>
    <property type="project" value="UniProtKB-UniRule"/>
</dbReference>
<evidence type="ECO:0000256" key="8">
    <source>
        <dbReference type="PIRSR" id="PIRSR001400-2"/>
    </source>
</evidence>
<keyword evidence="12" id="KW-0670">Pyruvate</keyword>
<evidence type="ECO:0000256" key="2">
    <source>
        <dbReference type="ARBA" id="ARBA00009604"/>
    </source>
</evidence>
<evidence type="ECO:0000256" key="4">
    <source>
        <dbReference type="ARBA" id="ARBA00023152"/>
    </source>
</evidence>
<feature type="active site" description="Proton acceptor" evidence="6 7">
    <location>
        <position position="342"/>
    </location>
</feature>
<dbReference type="Pfam" id="PF03952">
    <property type="entry name" value="Enolase_N"/>
    <property type="match status" value="1"/>
</dbReference>
<dbReference type="PANTHER" id="PTHR11902">
    <property type="entry name" value="ENOLASE"/>
    <property type="match status" value="1"/>
</dbReference>
<comment type="function">
    <text evidence="6">Catalyzes the reversible conversion of 2-phosphoglycerate (2-PG) into phosphoenolpyruvate (PEP). It is essential for the degradation of carbohydrates via glycolysis.</text>
</comment>
<comment type="similarity">
    <text evidence="2 6">Belongs to the enolase family.</text>
</comment>
<gene>
    <name evidence="6" type="primary">eno</name>
    <name evidence="12" type="ORF">EYH02_05115</name>
</gene>
<organism evidence="12 13">
    <name type="scientific">Ignisphaera aggregans</name>
    <dbReference type="NCBI Taxonomy" id="334771"/>
    <lineage>
        <taxon>Archaea</taxon>
        <taxon>Thermoproteota</taxon>
        <taxon>Thermoprotei</taxon>
        <taxon>Desulfurococcales</taxon>
        <taxon>Desulfurococcaceae</taxon>
        <taxon>Ignisphaera</taxon>
    </lineage>
</organism>
<dbReference type="SFLD" id="SFLDF00002">
    <property type="entry name" value="enolase"/>
    <property type="match status" value="1"/>
</dbReference>
<dbReference type="GO" id="GO:0005576">
    <property type="term" value="C:extracellular region"/>
    <property type="evidence" value="ECO:0007669"/>
    <property type="project" value="UniProtKB-SubCell"/>
</dbReference>
<dbReference type="EMBL" id="DQTV01000099">
    <property type="protein sequence ID" value="HIP57428.1"/>
    <property type="molecule type" value="Genomic_DNA"/>
</dbReference>
<dbReference type="EC" id="4.2.1.11" evidence="6"/>
<feature type="binding site" evidence="8">
    <location>
        <position position="393"/>
    </location>
    <ligand>
        <name>substrate</name>
    </ligand>
</feature>
<feature type="binding site" evidence="6 9">
    <location>
        <position position="247"/>
    </location>
    <ligand>
        <name>Mg(2+)</name>
        <dbReference type="ChEBI" id="CHEBI:18420"/>
    </ligand>
</feature>
<feature type="binding site" evidence="8">
    <location>
        <position position="158"/>
    </location>
    <ligand>
        <name>substrate</name>
    </ligand>
</feature>
<dbReference type="InterPro" id="IPR029017">
    <property type="entry name" value="Enolase-like_N"/>
</dbReference>
<feature type="domain" description="Enolase N-terminal" evidence="11">
    <location>
        <begin position="7"/>
        <end position="137"/>
    </location>
</feature>
<comment type="cofactor">
    <cofactor evidence="6">
        <name>Mg(2+)</name>
        <dbReference type="ChEBI" id="CHEBI:18420"/>
    </cofactor>
    <text evidence="6">Binds a second Mg(2+) ion via substrate during catalysis.</text>
</comment>
<evidence type="ECO:0000256" key="9">
    <source>
        <dbReference type="PIRSR" id="PIRSR001400-3"/>
    </source>
</evidence>
<feature type="binding site" evidence="6">
    <location>
        <position position="372"/>
    </location>
    <ligand>
        <name>(2R)-2-phosphoglycerate</name>
        <dbReference type="ChEBI" id="CHEBI:58289"/>
    </ligand>
</feature>
<evidence type="ECO:0000313" key="12">
    <source>
        <dbReference type="EMBL" id="HIP57428.1"/>
    </source>
</evidence>
<feature type="binding site" evidence="8">
    <location>
        <position position="290"/>
    </location>
    <ligand>
        <name>substrate</name>
    </ligand>
</feature>
<dbReference type="InterPro" id="IPR020809">
    <property type="entry name" value="Enolase_CS"/>
</dbReference>
<protein>
    <recommendedName>
        <fullName evidence="6">Enolase</fullName>
        <ecNumber evidence="6">4.2.1.11</ecNumber>
    </recommendedName>
    <alternativeName>
        <fullName evidence="6">2-phospho-D-glycerate hydro-lyase</fullName>
    </alternativeName>
    <alternativeName>
        <fullName evidence="6">2-phosphoglycerate dehydratase</fullName>
    </alternativeName>
</protein>
<dbReference type="AlphaFoldDB" id="A0A832Z405"/>
<feature type="active site" description="Proton donor" evidence="6 7">
    <location>
        <position position="210"/>
    </location>
</feature>
<feature type="binding site" evidence="6">
    <location>
        <position position="342"/>
    </location>
    <ligand>
        <name>(2R)-2-phosphoglycerate</name>
        <dbReference type="ChEBI" id="CHEBI:58289"/>
    </ligand>
</feature>
<evidence type="ECO:0000256" key="1">
    <source>
        <dbReference type="ARBA" id="ARBA00005031"/>
    </source>
</evidence>
<keyword evidence="4 6" id="KW-0324">Glycolysis</keyword>
<dbReference type="SMART" id="SM01192">
    <property type="entry name" value="Enolase_C"/>
    <property type="match status" value="1"/>
</dbReference>
<accession>A0A832Z405</accession>
<dbReference type="GO" id="GO:0009986">
    <property type="term" value="C:cell surface"/>
    <property type="evidence" value="ECO:0007669"/>
    <property type="project" value="UniProtKB-SubCell"/>
</dbReference>
<dbReference type="InterPro" id="IPR000941">
    <property type="entry name" value="Enolase"/>
</dbReference>
<name>A0A832Z405_9CREN</name>
<dbReference type="UniPathway" id="UPA00109">
    <property type="reaction ID" value="UER00187"/>
</dbReference>
<feature type="domain" description="Enolase C-terminal TIM barrel" evidence="10">
    <location>
        <begin position="142"/>
        <end position="430"/>
    </location>
</feature>
<feature type="binding site" evidence="6 9">
    <location>
        <position position="317"/>
    </location>
    <ligand>
        <name>Mg(2+)</name>
        <dbReference type="ChEBI" id="CHEBI:18420"/>
    </ligand>
</feature>
<proteinExistence type="inferred from homology"/>
<dbReference type="NCBIfam" id="TIGR01060">
    <property type="entry name" value="eno"/>
    <property type="match status" value="1"/>
</dbReference>
<dbReference type="SFLD" id="SFLDS00001">
    <property type="entry name" value="Enolase"/>
    <property type="match status" value="1"/>
</dbReference>
<feature type="binding site" evidence="6">
    <location>
        <position position="371"/>
    </location>
    <ligand>
        <name>(2R)-2-phosphoglycerate</name>
        <dbReference type="ChEBI" id="CHEBI:58289"/>
    </ligand>
</feature>
<dbReference type="GO" id="GO:0000015">
    <property type="term" value="C:phosphopyruvate hydratase complex"/>
    <property type="evidence" value="ECO:0007669"/>
    <property type="project" value="InterPro"/>
</dbReference>
<dbReference type="HAMAP" id="MF_00318">
    <property type="entry name" value="Enolase"/>
    <property type="match status" value="1"/>
</dbReference>
<evidence type="ECO:0000256" key="6">
    <source>
        <dbReference type="HAMAP-Rule" id="MF_00318"/>
    </source>
</evidence>
<dbReference type="SMART" id="SM01193">
    <property type="entry name" value="Enolase_N"/>
    <property type="match status" value="1"/>
</dbReference>
<evidence type="ECO:0000259" key="10">
    <source>
        <dbReference type="SMART" id="SM01192"/>
    </source>
</evidence>
<evidence type="ECO:0000256" key="7">
    <source>
        <dbReference type="PIRSR" id="PIRSR001400-1"/>
    </source>
</evidence>
<feature type="binding site" evidence="6">
    <location>
        <position position="393"/>
    </location>
    <ligand>
        <name>(2R)-2-phosphoglycerate</name>
        <dbReference type="ChEBI" id="CHEBI:58289"/>
    </ligand>
</feature>
<comment type="subcellular location">
    <subcellularLocation>
        <location evidence="6">Cytoplasm</location>
    </subcellularLocation>
    <subcellularLocation>
        <location evidence="6">Secreted</location>
    </subcellularLocation>
    <subcellularLocation>
        <location evidence="6">Cell surface</location>
    </subcellularLocation>
    <text evidence="6">Fractions of enolase are present in both the cytoplasm and on the cell surface.</text>
</comment>
<dbReference type="GO" id="GO:0000287">
    <property type="term" value="F:magnesium ion binding"/>
    <property type="evidence" value="ECO:0007669"/>
    <property type="project" value="UniProtKB-UniRule"/>
</dbReference>
<feature type="binding site" evidence="8">
    <location>
        <begin position="369"/>
        <end position="372"/>
    </location>
    <ligand>
        <name>substrate</name>
    </ligand>
</feature>
<dbReference type="PIRSF" id="PIRSF001400">
    <property type="entry name" value="Enolase"/>
    <property type="match status" value="1"/>
</dbReference>
<feature type="binding site" evidence="8">
    <location>
        <position position="167"/>
    </location>
    <ligand>
        <name>substrate</name>
    </ligand>
</feature>
<dbReference type="InterPro" id="IPR036849">
    <property type="entry name" value="Enolase-like_C_sf"/>
</dbReference>
<evidence type="ECO:0000313" key="13">
    <source>
        <dbReference type="Proteomes" id="UP000605805"/>
    </source>
</evidence>
<sequence length="431" mass="47255">MSNPFLIREVRAIQVLDSRGDPTIEVSIVTSGGGIGRAIAPAGASRGKYEAVEVRDVDSRMYKGRGVRRAVENVNNYIGPAIQGLDARRQREIDNVMIQIDGTPNKSRLGANAMIATSLAVAKAAADTAKLPLFQYLGGIHSRILPIPMLNIINGGVHAGNELSVQEFMIVPLGFDTFSDAIRAAVEVYKELKAVIKERYGPSAINVGDEGGYAPPMRLTDEALQALEMAVKRAGYELGKDIFISLDAAASQFYDEGSQTYDIDGRKLRREELLEYWLDLVSRYPILSIEDPFYEEDFDMYSELRRKTKGRTLIVGDDLTVTNIERLVKAIEKRAIDAVIVKPNQVGTLTETLDFIDLAKHNGIATIISHRSGESEDTSIAHLAVAVGGPFIKTGAPCRGERTAKYNELLRIEDYLGGEAIFAAKLLPRRG</sequence>
<comment type="catalytic activity">
    <reaction evidence="6">
        <text>(2R)-2-phosphoglycerate = phosphoenolpyruvate + H2O</text>
        <dbReference type="Rhea" id="RHEA:10164"/>
        <dbReference type="ChEBI" id="CHEBI:15377"/>
        <dbReference type="ChEBI" id="CHEBI:58289"/>
        <dbReference type="ChEBI" id="CHEBI:58702"/>
        <dbReference type="EC" id="4.2.1.11"/>
    </reaction>
</comment>
<keyword evidence="5 6" id="KW-0456">Lyase</keyword>
<feature type="binding site" evidence="6 9">
    <location>
        <position position="290"/>
    </location>
    <ligand>
        <name>Mg(2+)</name>
        <dbReference type="ChEBI" id="CHEBI:18420"/>
    </ligand>
</feature>
<keyword evidence="3 6" id="KW-0460">Magnesium</keyword>
<comment type="caution">
    <text evidence="12">The sequence shown here is derived from an EMBL/GenBank/DDBJ whole genome shotgun (WGS) entry which is preliminary data.</text>
</comment>
<dbReference type="CDD" id="cd03313">
    <property type="entry name" value="enolase"/>
    <property type="match status" value="1"/>
</dbReference>
<evidence type="ECO:0000259" key="11">
    <source>
        <dbReference type="SMART" id="SM01193"/>
    </source>
</evidence>
<feature type="binding site" evidence="6">
    <location>
        <position position="166"/>
    </location>
    <ligand>
        <name>(2R)-2-phosphoglycerate</name>
        <dbReference type="ChEBI" id="CHEBI:58289"/>
    </ligand>
</feature>
<evidence type="ECO:0000256" key="5">
    <source>
        <dbReference type="ARBA" id="ARBA00023239"/>
    </source>
</evidence>
<dbReference type="SUPFAM" id="SSF54826">
    <property type="entry name" value="Enolase N-terminal domain-like"/>
    <property type="match status" value="1"/>
</dbReference>
<comment type="pathway">
    <text evidence="1 6">Carbohydrate degradation; glycolysis; pyruvate from D-glyceraldehyde 3-phosphate: step 4/5.</text>
</comment>
<dbReference type="GO" id="GO:0004634">
    <property type="term" value="F:phosphopyruvate hydratase activity"/>
    <property type="evidence" value="ECO:0007669"/>
    <property type="project" value="UniProtKB-UniRule"/>
</dbReference>
<dbReference type="Gene3D" id="3.20.20.120">
    <property type="entry name" value="Enolase-like C-terminal domain"/>
    <property type="match status" value="1"/>
</dbReference>
<comment type="cofactor">
    <cofactor evidence="9">
        <name>Mg(2+)</name>
        <dbReference type="ChEBI" id="CHEBI:18420"/>
    </cofactor>
    <text evidence="9">Mg(2+) is required for catalysis and for stabilizing the dimer.</text>
</comment>
<dbReference type="Proteomes" id="UP000605805">
    <property type="component" value="Unassembled WGS sequence"/>
</dbReference>
<dbReference type="SUPFAM" id="SSF51604">
    <property type="entry name" value="Enolase C-terminal domain-like"/>
    <property type="match status" value="1"/>
</dbReference>
<dbReference type="Gene3D" id="3.30.390.10">
    <property type="entry name" value="Enolase-like, N-terminal domain"/>
    <property type="match status" value="1"/>
</dbReference>
<keyword evidence="6 9" id="KW-0479">Metal-binding</keyword>
<feature type="binding site" evidence="8">
    <location>
        <position position="317"/>
    </location>
    <ligand>
        <name>substrate</name>
    </ligand>
</feature>
<evidence type="ECO:0000256" key="3">
    <source>
        <dbReference type="ARBA" id="ARBA00022842"/>
    </source>
</evidence>
<dbReference type="PROSITE" id="PS00164">
    <property type="entry name" value="ENOLASE"/>
    <property type="match status" value="1"/>
</dbReference>
<dbReference type="SFLD" id="SFLDG00178">
    <property type="entry name" value="enolase"/>
    <property type="match status" value="1"/>
</dbReference>
<dbReference type="PANTHER" id="PTHR11902:SF1">
    <property type="entry name" value="ENOLASE"/>
    <property type="match status" value="1"/>
</dbReference>
<reference evidence="12" key="1">
    <citation type="journal article" date="2020" name="ISME J.">
        <title>Gammaproteobacteria mediating utilization of methyl-, sulfur- and petroleum organic compounds in deep ocean hydrothermal plumes.</title>
        <authorList>
            <person name="Zhou Z."/>
            <person name="Liu Y."/>
            <person name="Pan J."/>
            <person name="Cron B.R."/>
            <person name="Toner B.M."/>
            <person name="Anantharaman K."/>
            <person name="Breier J.A."/>
            <person name="Dick G.J."/>
            <person name="Li M."/>
        </authorList>
    </citation>
    <scope>NUCLEOTIDE SEQUENCE</scope>
    <source>
        <strain evidence="12">SZUA-1435</strain>
    </source>
</reference>
<keyword evidence="6" id="KW-0964">Secreted</keyword>
<dbReference type="InterPro" id="IPR020811">
    <property type="entry name" value="Enolase_N"/>
</dbReference>
<dbReference type="PRINTS" id="PR00148">
    <property type="entry name" value="ENOLASE"/>
</dbReference>
<keyword evidence="6" id="KW-0963">Cytoplasm</keyword>
<dbReference type="InterPro" id="IPR020810">
    <property type="entry name" value="Enolase_C"/>
</dbReference>